<gene>
    <name evidence="18" type="ORF">H5P28_14650</name>
</gene>
<dbReference type="Pfam" id="PF00580">
    <property type="entry name" value="UvrD-helicase"/>
    <property type="match status" value="1"/>
</dbReference>
<comment type="catalytic activity">
    <reaction evidence="13">
        <text>ATP + H2O = ADP + phosphate + H(+)</text>
        <dbReference type="Rhea" id="RHEA:13065"/>
        <dbReference type="ChEBI" id="CHEBI:15377"/>
        <dbReference type="ChEBI" id="CHEBI:15378"/>
        <dbReference type="ChEBI" id="CHEBI:30616"/>
        <dbReference type="ChEBI" id="CHEBI:43474"/>
        <dbReference type="ChEBI" id="CHEBI:456216"/>
        <dbReference type="EC" id="5.6.2.4"/>
    </reaction>
</comment>
<keyword evidence="1" id="KW-0540">Nuclease</keyword>
<keyword evidence="3" id="KW-0227">DNA damage</keyword>
<feature type="compositionally biased region" description="Low complexity" evidence="15">
    <location>
        <begin position="808"/>
        <end position="817"/>
    </location>
</feature>
<keyword evidence="9" id="KW-0234">DNA repair</keyword>
<evidence type="ECO:0000256" key="3">
    <source>
        <dbReference type="ARBA" id="ARBA00022763"/>
    </source>
</evidence>
<keyword evidence="2 14" id="KW-0547">Nucleotide-binding</keyword>
<dbReference type="RefSeq" id="WP_185676457.1">
    <property type="nucleotide sequence ID" value="NZ_JACHVB010000043.1"/>
</dbReference>
<dbReference type="PANTHER" id="PTHR11070:SF59">
    <property type="entry name" value="DNA 3'-5' HELICASE"/>
    <property type="match status" value="1"/>
</dbReference>
<keyword evidence="8" id="KW-0238">DNA-binding</keyword>
<dbReference type="PROSITE" id="PS51198">
    <property type="entry name" value="UVRD_HELICASE_ATP_BIND"/>
    <property type="match status" value="1"/>
</dbReference>
<evidence type="ECO:0000313" key="18">
    <source>
        <dbReference type="EMBL" id="MBC2595503.1"/>
    </source>
</evidence>
<dbReference type="Proteomes" id="UP000546464">
    <property type="component" value="Unassembled WGS sequence"/>
</dbReference>
<protein>
    <recommendedName>
        <fullName evidence="12">DNA 3'-5' helicase</fullName>
        <ecNumber evidence="12">5.6.2.4</ecNumber>
    </recommendedName>
</protein>
<evidence type="ECO:0000259" key="17">
    <source>
        <dbReference type="PROSITE" id="PS51217"/>
    </source>
</evidence>
<accession>A0A842HG50</accession>
<dbReference type="GO" id="GO:0004527">
    <property type="term" value="F:exonuclease activity"/>
    <property type="evidence" value="ECO:0007669"/>
    <property type="project" value="UniProtKB-KW"/>
</dbReference>
<dbReference type="GO" id="GO:0000725">
    <property type="term" value="P:recombinational repair"/>
    <property type="evidence" value="ECO:0007669"/>
    <property type="project" value="TreeGrafter"/>
</dbReference>
<evidence type="ECO:0000256" key="9">
    <source>
        <dbReference type="ARBA" id="ARBA00023204"/>
    </source>
</evidence>
<sequence>MSNAFPPLPDQADRDQFLNETEKNFSVIAPAGVGKTTSIVGRIARIGLGDANRAEPLLPHLAVVTYTNKAAEELQERARRKLLEHAAGNEHLLKLFGRAFFGTIHSFCLELLRRHGHHLGLPPALELVEDEEALWLRFLRSQDRLSELIPEPLRGDFLKIAPLGKMLELARKLPGDTFPEPGPLPSPDAAEVLSWEAKGRSAATITRSQQTLRDWLDALADPAARGLGLPEPATTAKEFVAAWSNALQPVQDWLAETGLGFASAVARRYRAFRLEAGQLTYDDMIFLADQLLAQPQALAEIRAHRWRVILDEAQDTDPVQFRVLTAVARERGAPADWPGFGEPPPGGHFCMVGDPQQSIYSDRADLKTYLALHAALSSAPDGGELTFRVTMRCDHAVVAAVNTAFPAVLDGSGGQVNLVPLEARPGVLPGHVERLTLRPEAESKRKRDRLDAEAEALARWLKARGPAELGAHGWGEVALLCPRRDGLEALAFQLERIGLPVQNHSRLDLLGDDPAFAWTAGLMQVMASPGDSFELFGVLREVFAVADGEMAALVQSARQAGQPSPLSLETRPDAVPGLCGETLALLHAARRKCIHLPLREALEHLLAVTALPARLACLPGASPERTARTLDALRVEADAAEARGGTLADFAKTLRRRYTEAPGEAPAAPDRIQLLTCHKSKGLEWPVVILPLFFSPITEANANYPQLLGGPGERPVLAVSKNHDKSTAKAALARRNAQTYERLLYVSATRARHSLIVVEDESLFDRPEGSFAGGLRVLANDGNRSWWDGLPAFAPKSELFPARHAPGETDGPETTPTSLAEDTATERTRRAQLAREHAGDFAERVLPSSLARHEGFEGHHRDERDLEAEPLFPELAAAAAAKKGADYGNWWHLTMETLPWAAGPDAWREHAEARLAHCTDRPRGQDELDRFFRSEAAQRLSAPGLLVRAEVPVFWPEDTGRVYDGTIDLAARTDTGWLVIDWKTDRLSSGGLDALALTYGPQLDCYRRALGSIFDVPVEVYLYSTRLGQWLELSPQG</sequence>
<evidence type="ECO:0000256" key="11">
    <source>
        <dbReference type="ARBA" id="ARBA00034617"/>
    </source>
</evidence>
<dbReference type="SUPFAM" id="SSF52980">
    <property type="entry name" value="Restriction endonuclease-like"/>
    <property type="match status" value="1"/>
</dbReference>
<evidence type="ECO:0000256" key="7">
    <source>
        <dbReference type="ARBA" id="ARBA00022840"/>
    </source>
</evidence>
<comment type="caution">
    <text evidence="18">The sequence shown here is derived from an EMBL/GenBank/DDBJ whole genome shotgun (WGS) entry which is preliminary data.</text>
</comment>
<dbReference type="Gene3D" id="3.90.320.10">
    <property type="match status" value="1"/>
</dbReference>
<dbReference type="InterPro" id="IPR011604">
    <property type="entry name" value="PDDEXK-like_dom_sf"/>
</dbReference>
<dbReference type="InterPro" id="IPR027417">
    <property type="entry name" value="P-loop_NTPase"/>
</dbReference>
<dbReference type="PROSITE" id="PS51217">
    <property type="entry name" value="UVRD_HELICASE_CTER"/>
    <property type="match status" value="1"/>
</dbReference>
<feature type="binding site" evidence="14">
    <location>
        <begin position="29"/>
        <end position="36"/>
    </location>
    <ligand>
        <name>ATP</name>
        <dbReference type="ChEBI" id="CHEBI:30616"/>
    </ligand>
</feature>
<dbReference type="InterPro" id="IPR014016">
    <property type="entry name" value="UvrD-like_ATP-bd"/>
</dbReference>
<evidence type="ECO:0000256" key="6">
    <source>
        <dbReference type="ARBA" id="ARBA00022839"/>
    </source>
</evidence>
<dbReference type="GO" id="GO:0033202">
    <property type="term" value="C:DNA helicase complex"/>
    <property type="evidence" value="ECO:0007669"/>
    <property type="project" value="TreeGrafter"/>
</dbReference>
<evidence type="ECO:0000256" key="1">
    <source>
        <dbReference type="ARBA" id="ARBA00022722"/>
    </source>
</evidence>
<dbReference type="InterPro" id="IPR038726">
    <property type="entry name" value="PDDEXK_AddAB-type"/>
</dbReference>
<dbReference type="GO" id="GO:0003677">
    <property type="term" value="F:DNA binding"/>
    <property type="evidence" value="ECO:0007669"/>
    <property type="project" value="UniProtKB-KW"/>
</dbReference>
<evidence type="ECO:0000256" key="13">
    <source>
        <dbReference type="ARBA" id="ARBA00048988"/>
    </source>
</evidence>
<dbReference type="AlphaFoldDB" id="A0A842HG50"/>
<dbReference type="InterPro" id="IPR000212">
    <property type="entry name" value="DNA_helicase_UvrD/REP"/>
</dbReference>
<dbReference type="Pfam" id="PF12705">
    <property type="entry name" value="PDDEXK_1"/>
    <property type="match status" value="1"/>
</dbReference>
<dbReference type="EMBL" id="JACHVB010000043">
    <property type="protein sequence ID" value="MBC2595503.1"/>
    <property type="molecule type" value="Genomic_DNA"/>
</dbReference>
<reference evidence="18 19" key="1">
    <citation type="submission" date="2020-07" db="EMBL/GenBank/DDBJ databases">
        <authorList>
            <person name="Feng X."/>
        </authorList>
    </citation>
    <scope>NUCLEOTIDE SEQUENCE [LARGE SCALE GENOMIC DNA]</scope>
    <source>
        <strain evidence="18 19">JCM31066</strain>
    </source>
</reference>
<feature type="domain" description="UvrD-like helicase C-terminal" evidence="17">
    <location>
        <begin position="398"/>
        <end position="682"/>
    </location>
</feature>
<comment type="catalytic activity">
    <reaction evidence="11">
        <text>Couples ATP hydrolysis with the unwinding of duplex DNA by translocating in the 3'-5' direction.</text>
        <dbReference type="EC" id="5.6.2.4"/>
    </reaction>
</comment>
<feature type="compositionally biased region" description="Basic and acidic residues" evidence="15">
    <location>
        <begin position="824"/>
        <end position="835"/>
    </location>
</feature>
<keyword evidence="5 14" id="KW-0347">Helicase</keyword>
<proteinExistence type="predicted"/>
<keyword evidence="6" id="KW-0269">Exonuclease</keyword>
<keyword evidence="10" id="KW-0413">Isomerase</keyword>
<keyword evidence="19" id="KW-1185">Reference proteome</keyword>
<evidence type="ECO:0000256" key="5">
    <source>
        <dbReference type="ARBA" id="ARBA00022806"/>
    </source>
</evidence>
<dbReference type="GO" id="GO:0043138">
    <property type="term" value="F:3'-5' DNA helicase activity"/>
    <property type="evidence" value="ECO:0007669"/>
    <property type="project" value="UniProtKB-EC"/>
</dbReference>
<evidence type="ECO:0000256" key="12">
    <source>
        <dbReference type="ARBA" id="ARBA00034808"/>
    </source>
</evidence>
<evidence type="ECO:0000256" key="15">
    <source>
        <dbReference type="SAM" id="MobiDB-lite"/>
    </source>
</evidence>
<dbReference type="Pfam" id="PF13361">
    <property type="entry name" value="UvrD_C"/>
    <property type="match status" value="1"/>
</dbReference>
<dbReference type="InterPro" id="IPR011335">
    <property type="entry name" value="Restrct_endonuc-II-like"/>
</dbReference>
<evidence type="ECO:0000256" key="2">
    <source>
        <dbReference type="ARBA" id="ARBA00022741"/>
    </source>
</evidence>
<feature type="region of interest" description="Disordered" evidence="15">
    <location>
        <begin position="802"/>
        <end position="835"/>
    </location>
</feature>
<evidence type="ECO:0000256" key="10">
    <source>
        <dbReference type="ARBA" id="ARBA00023235"/>
    </source>
</evidence>
<feature type="domain" description="UvrD-like helicase ATP-binding" evidence="16">
    <location>
        <begin position="8"/>
        <end position="394"/>
    </location>
</feature>
<evidence type="ECO:0000259" key="16">
    <source>
        <dbReference type="PROSITE" id="PS51198"/>
    </source>
</evidence>
<dbReference type="GO" id="GO:0005524">
    <property type="term" value="F:ATP binding"/>
    <property type="evidence" value="ECO:0007669"/>
    <property type="project" value="UniProtKB-UniRule"/>
</dbReference>
<dbReference type="SUPFAM" id="SSF52540">
    <property type="entry name" value="P-loop containing nucleoside triphosphate hydrolases"/>
    <property type="match status" value="1"/>
</dbReference>
<organism evidence="18 19">
    <name type="scientific">Ruficoccus amylovorans</name>
    <dbReference type="NCBI Taxonomy" id="1804625"/>
    <lineage>
        <taxon>Bacteria</taxon>
        <taxon>Pseudomonadati</taxon>
        <taxon>Verrucomicrobiota</taxon>
        <taxon>Opitutia</taxon>
        <taxon>Puniceicoccales</taxon>
        <taxon>Cerasicoccaceae</taxon>
        <taxon>Ruficoccus</taxon>
    </lineage>
</organism>
<evidence type="ECO:0000256" key="4">
    <source>
        <dbReference type="ARBA" id="ARBA00022801"/>
    </source>
</evidence>
<keyword evidence="4 14" id="KW-0378">Hydrolase</keyword>
<dbReference type="InterPro" id="IPR014017">
    <property type="entry name" value="DNA_helicase_UvrD-like_C"/>
</dbReference>
<evidence type="ECO:0000256" key="8">
    <source>
        <dbReference type="ARBA" id="ARBA00023125"/>
    </source>
</evidence>
<evidence type="ECO:0000256" key="14">
    <source>
        <dbReference type="PROSITE-ProRule" id="PRU00560"/>
    </source>
</evidence>
<dbReference type="PANTHER" id="PTHR11070">
    <property type="entry name" value="UVRD / RECB / PCRA DNA HELICASE FAMILY MEMBER"/>
    <property type="match status" value="1"/>
</dbReference>
<name>A0A842HG50_9BACT</name>
<dbReference type="GO" id="GO:0005829">
    <property type="term" value="C:cytosol"/>
    <property type="evidence" value="ECO:0007669"/>
    <property type="project" value="TreeGrafter"/>
</dbReference>
<keyword evidence="7 14" id="KW-0067">ATP-binding</keyword>
<evidence type="ECO:0000313" key="19">
    <source>
        <dbReference type="Proteomes" id="UP000546464"/>
    </source>
</evidence>
<dbReference type="Gene3D" id="3.40.50.300">
    <property type="entry name" value="P-loop containing nucleotide triphosphate hydrolases"/>
    <property type="match status" value="3"/>
</dbReference>
<dbReference type="EC" id="5.6.2.4" evidence="12"/>